<evidence type="ECO:0000256" key="5">
    <source>
        <dbReference type="SAM" id="MobiDB-lite"/>
    </source>
</evidence>
<dbReference type="EMBL" id="JAVRJZ010000019">
    <property type="protein sequence ID" value="KAK2706960.1"/>
    <property type="molecule type" value="Genomic_DNA"/>
</dbReference>
<dbReference type="PANTHER" id="PTHR22852:SF0">
    <property type="entry name" value="DENTICLELESS PROTEIN HOMOLOG"/>
    <property type="match status" value="1"/>
</dbReference>
<dbReference type="GO" id="GO:0043161">
    <property type="term" value="P:proteasome-mediated ubiquitin-dependent protein catabolic process"/>
    <property type="evidence" value="ECO:0007669"/>
    <property type="project" value="TreeGrafter"/>
</dbReference>
<dbReference type="InterPro" id="IPR015943">
    <property type="entry name" value="WD40/YVTN_repeat-like_dom_sf"/>
</dbReference>
<evidence type="ECO:0000313" key="6">
    <source>
        <dbReference type="EMBL" id="KAK2706962.1"/>
    </source>
</evidence>
<gene>
    <name evidence="6" type="ORF">QYM36_014853</name>
</gene>
<feature type="region of interest" description="Disordered" evidence="5">
    <location>
        <begin position="531"/>
        <end position="552"/>
    </location>
</feature>
<dbReference type="InterPro" id="IPR036322">
    <property type="entry name" value="WD40_repeat_dom_sf"/>
</dbReference>
<dbReference type="GO" id="GO:0005634">
    <property type="term" value="C:nucleus"/>
    <property type="evidence" value="ECO:0007669"/>
    <property type="project" value="TreeGrafter"/>
</dbReference>
<dbReference type="EMBL" id="JAVRJZ010000019">
    <property type="protein sequence ID" value="KAK2706963.1"/>
    <property type="molecule type" value="Genomic_DNA"/>
</dbReference>
<sequence>MESFIQKLAVSRNEEYKSFGDFPEYIYSSKFCPLDGSKHLLCLTNEGGYIGIQQTNSGACLLKPEARIKSFQVHGNAVFDSSWLHSPNLVVTVSGDQSVRLIDINTFDADKCLAILNFHSRSVKTVDAEPTRRVTFATGSRDGNICIWDSRVARKQAIANSENCINNAHATADPIFFQEHRIRRPRPYASYADRAYICSVTAVLYQDEYKLISAGSGDGLIKAWDSRRNYSVYSGDPIACEVLPFAGSSARRGYSSITMNKSRTRLFANCTDGVIYEYNIASYDKKPVRQYKGHLVGSYHVKCDLSPDDRFLVSGSSDNYGYIWSTNGISSEPLAKLDGHGAEVSAVAWSNFEDLTLVTCSDDYNHRIWRYDPLIDVEEEKNNYVCRAIPVTKPISRNILSLALGIDPKRFQSKPKSTLILPINSSKRKLSESENNIQRLPLSPRKENNVVQCLPKMIKLDLASGVQHKSIDENCNSSSRNTQECEPVHENMCIKLSAMKRFISPKKRCYSEPSSSSPRFVESIGSPTSNLPNYVVDGKSPSRLVEGPRKQRSNWLSDMQRVKSSVSSVERKSLVNWQNSRRKYVRQESLQKYFKKM</sequence>
<evidence type="ECO:0000256" key="2">
    <source>
        <dbReference type="ARBA" id="ARBA00022786"/>
    </source>
</evidence>
<evidence type="ECO:0000256" key="4">
    <source>
        <dbReference type="PROSITE-ProRule" id="PRU00221"/>
    </source>
</evidence>
<dbReference type="GO" id="GO:0007095">
    <property type="term" value="P:mitotic G2 DNA damage checkpoint signaling"/>
    <property type="evidence" value="ECO:0007669"/>
    <property type="project" value="TreeGrafter"/>
</dbReference>
<dbReference type="Proteomes" id="UP001187531">
    <property type="component" value="Unassembled WGS sequence"/>
</dbReference>
<comment type="similarity">
    <text evidence="3">Belongs to the WD repeat cdt2 family.</text>
</comment>
<protein>
    <submittedName>
        <fullName evidence="6">Uncharacterized protein</fullName>
    </submittedName>
</protein>
<feature type="repeat" description="WD" evidence="4">
    <location>
        <begin position="337"/>
        <end position="369"/>
    </location>
</feature>
<keyword evidence="7" id="KW-1185">Reference proteome</keyword>
<dbReference type="EMBL" id="JAVRJZ010000019">
    <property type="protein sequence ID" value="KAK2706962.1"/>
    <property type="molecule type" value="Genomic_DNA"/>
</dbReference>
<dbReference type="InterPro" id="IPR051865">
    <property type="entry name" value="WD-repeat_CDT2_adapter"/>
</dbReference>
<dbReference type="AlphaFoldDB" id="A0AA88KWT4"/>
<name>A0AA88KWT4_ARTSF</name>
<comment type="caution">
    <text evidence="6">The sequence shown here is derived from an EMBL/GenBank/DDBJ whole genome shotgun (WGS) entry which is preliminary data.</text>
</comment>
<dbReference type="Pfam" id="PF00400">
    <property type="entry name" value="WD40"/>
    <property type="match status" value="4"/>
</dbReference>
<evidence type="ECO:0000256" key="1">
    <source>
        <dbReference type="ARBA" id="ARBA00004906"/>
    </source>
</evidence>
<dbReference type="PROSITE" id="PS50294">
    <property type="entry name" value="WD_REPEATS_REGION"/>
    <property type="match status" value="1"/>
</dbReference>
<reference evidence="6" key="1">
    <citation type="submission" date="2023-07" db="EMBL/GenBank/DDBJ databases">
        <title>Chromosome-level genome assembly of Artemia franciscana.</title>
        <authorList>
            <person name="Jo E."/>
        </authorList>
    </citation>
    <scope>NUCLEOTIDE SEQUENCE</scope>
    <source>
        <tissue evidence="6">Whole body</tissue>
    </source>
</reference>
<accession>A0AA88KWT4</accession>
<feature type="repeat" description="WD" evidence="4">
    <location>
        <begin position="116"/>
        <end position="149"/>
    </location>
</feature>
<dbReference type="SMART" id="SM00320">
    <property type="entry name" value="WD40"/>
    <property type="match status" value="5"/>
</dbReference>
<feature type="repeat" description="WD" evidence="4">
    <location>
        <begin position="200"/>
        <end position="234"/>
    </location>
</feature>
<keyword evidence="2" id="KW-0833">Ubl conjugation pathway</keyword>
<dbReference type="PROSITE" id="PS50082">
    <property type="entry name" value="WD_REPEATS_2"/>
    <property type="match status" value="3"/>
</dbReference>
<dbReference type="EMBL" id="JAVRJZ010000019">
    <property type="protein sequence ID" value="KAK2706961.1"/>
    <property type="molecule type" value="Genomic_DNA"/>
</dbReference>
<evidence type="ECO:0000313" key="7">
    <source>
        <dbReference type="Proteomes" id="UP001187531"/>
    </source>
</evidence>
<dbReference type="InterPro" id="IPR001680">
    <property type="entry name" value="WD40_rpt"/>
</dbReference>
<comment type="pathway">
    <text evidence="1">Protein modification; protein ubiquitination.</text>
</comment>
<dbReference type="PANTHER" id="PTHR22852">
    <property type="entry name" value="LETHAL 2 DENTICLELESS PROTEIN RETINOIC ACID-REGULATED NUCLEAR MATRIX-ASSOCIATED PROTEIN"/>
    <property type="match status" value="1"/>
</dbReference>
<keyword evidence="4" id="KW-0853">WD repeat</keyword>
<dbReference type="Gene3D" id="2.130.10.10">
    <property type="entry name" value="YVTN repeat-like/Quinoprotein amine dehydrogenase"/>
    <property type="match status" value="2"/>
</dbReference>
<evidence type="ECO:0000256" key="3">
    <source>
        <dbReference type="ARBA" id="ARBA00038344"/>
    </source>
</evidence>
<dbReference type="GO" id="GO:0030674">
    <property type="term" value="F:protein-macromolecule adaptor activity"/>
    <property type="evidence" value="ECO:0007669"/>
    <property type="project" value="TreeGrafter"/>
</dbReference>
<proteinExistence type="inferred from homology"/>
<organism evidence="6 7">
    <name type="scientific">Artemia franciscana</name>
    <name type="common">Brine shrimp</name>
    <name type="synonym">Artemia sanfranciscana</name>
    <dbReference type="NCBI Taxonomy" id="6661"/>
    <lineage>
        <taxon>Eukaryota</taxon>
        <taxon>Metazoa</taxon>
        <taxon>Ecdysozoa</taxon>
        <taxon>Arthropoda</taxon>
        <taxon>Crustacea</taxon>
        <taxon>Branchiopoda</taxon>
        <taxon>Anostraca</taxon>
        <taxon>Artemiidae</taxon>
        <taxon>Artemia</taxon>
    </lineage>
</organism>
<dbReference type="SUPFAM" id="SSF50978">
    <property type="entry name" value="WD40 repeat-like"/>
    <property type="match status" value="1"/>
</dbReference>